<dbReference type="InterPro" id="IPR001878">
    <property type="entry name" value="Znf_CCHC"/>
</dbReference>
<evidence type="ECO:0000313" key="4">
    <source>
        <dbReference type="EMBL" id="GAU10265.1"/>
    </source>
</evidence>
<dbReference type="OrthoDB" id="1431294at2759"/>
<evidence type="ECO:0000313" key="5">
    <source>
        <dbReference type="Proteomes" id="UP000242715"/>
    </source>
</evidence>
<reference evidence="5" key="1">
    <citation type="journal article" date="2017" name="Front. Plant Sci.">
        <title>Climate Clever Clovers: New Paradigm to Reduce the Environmental Footprint of Ruminants by Breeding Low Methanogenic Forages Utilizing Haplotype Variation.</title>
        <authorList>
            <person name="Kaur P."/>
            <person name="Appels R."/>
            <person name="Bayer P.E."/>
            <person name="Keeble-Gagnere G."/>
            <person name="Wang J."/>
            <person name="Hirakawa H."/>
            <person name="Shirasawa K."/>
            <person name="Vercoe P."/>
            <person name="Stefanova K."/>
            <person name="Durmic Z."/>
            <person name="Nichols P."/>
            <person name="Revell C."/>
            <person name="Isobe S.N."/>
            <person name="Edwards D."/>
            <person name="Erskine W."/>
        </authorList>
    </citation>
    <scope>NUCLEOTIDE SEQUENCE [LARGE SCALE GENOMIC DNA]</scope>
    <source>
        <strain evidence="5">cv. Daliak</strain>
    </source>
</reference>
<sequence>MYDSLCSNYDGNRQVQNAKARLLIQQYELFTMKPDEDIETMFSRFQTLVSSLGVLKKSYTTSDHVWKILNSLTDKWRPKVTTIEEAKDLEKISLESLISNLKSHEMDEEDSSSDDQEEEEDEELAMFTRNFQKWARMSKSRKGNSSRSTPNREEKNCFKCNKPGHFIAECPEASTKDKNKKFSSYKRR</sequence>
<keyword evidence="1" id="KW-0479">Metal-binding</keyword>
<dbReference type="InterPro" id="IPR036875">
    <property type="entry name" value="Znf_CCHC_sf"/>
</dbReference>
<dbReference type="PANTHER" id="PTHR34676:SF27">
    <property type="entry name" value="ASPARTYL-TRNA SYNTHETASE"/>
    <property type="match status" value="1"/>
</dbReference>
<organism evidence="4 5">
    <name type="scientific">Trifolium subterraneum</name>
    <name type="common">Subterranean clover</name>
    <dbReference type="NCBI Taxonomy" id="3900"/>
    <lineage>
        <taxon>Eukaryota</taxon>
        <taxon>Viridiplantae</taxon>
        <taxon>Streptophyta</taxon>
        <taxon>Embryophyta</taxon>
        <taxon>Tracheophyta</taxon>
        <taxon>Spermatophyta</taxon>
        <taxon>Magnoliopsida</taxon>
        <taxon>eudicotyledons</taxon>
        <taxon>Gunneridae</taxon>
        <taxon>Pentapetalae</taxon>
        <taxon>rosids</taxon>
        <taxon>fabids</taxon>
        <taxon>Fabales</taxon>
        <taxon>Fabaceae</taxon>
        <taxon>Papilionoideae</taxon>
        <taxon>50 kb inversion clade</taxon>
        <taxon>NPAAA clade</taxon>
        <taxon>Hologalegina</taxon>
        <taxon>IRL clade</taxon>
        <taxon>Trifolieae</taxon>
        <taxon>Trifolium</taxon>
    </lineage>
</organism>
<protein>
    <recommendedName>
        <fullName evidence="3">CCHC-type domain-containing protein</fullName>
    </recommendedName>
</protein>
<dbReference type="SUPFAM" id="SSF57756">
    <property type="entry name" value="Retrovirus zinc finger-like domains"/>
    <property type="match status" value="1"/>
</dbReference>
<dbReference type="GO" id="GO:0008270">
    <property type="term" value="F:zinc ion binding"/>
    <property type="evidence" value="ECO:0007669"/>
    <property type="project" value="UniProtKB-KW"/>
</dbReference>
<comment type="caution">
    <text evidence="4">The sequence shown here is derived from an EMBL/GenBank/DDBJ whole genome shotgun (WGS) entry which is preliminary data.</text>
</comment>
<dbReference type="PANTHER" id="PTHR34676">
    <property type="entry name" value="DUF4219 DOMAIN-CONTAINING PROTEIN-RELATED"/>
    <property type="match status" value="1"/>
</dbReference>
<dbReference type="EMBL" id="BCLP01044179">
    <property type="protein sequence ID" value="GAU10265.1"/>
    <property type="molecule type" value="Genomic_DNA"/>
</dbReference>
<accession>A0A1B5Z829</accession>
<name>A0A1B5Z829_TRISU</name>
<keyword evidence="1" id="KW-0863">Zinc-finger</keyword>
<feature type="region of interest" description="Disordered" evidence="2">
    <location>
        <begin position="103"/>
        <end position="188"/>
    </location>
</feature>
<feature type="domain" description="CCHC-type" evidence="3">
    <location>
        <begin position="157"/>
        <end position="172"/>
    </location>
</feature>
<evidence type="ECO:0000259" key="3">
    <source>
        <dbReference type="PROSITE" id="PS50158"/>
    </source>
</evidence>
<dbReference type="Gene3D" id="4.10.60.10">
    <property type="entry name" value="Zinc finger, CCHC-type"/>
    <property type="match status" value="1"/>
</dbReference>
<dbReference type="PROSITE" id="PS50158">
    <property type="entry name" value="ZF_CCHC"/>
    <property type="match status" value="1"/>
</dbReference>
<feature type="compositionally biased region" description="Basic residues" evidence="2">
    <location>
        <begin position="178"/>
        <end position="188"/>
    </location>
</feature>
<dbReference type="SMART" id="SM00343">
    <property type="entry name" value="ZnF_C2HC"/>
    <property type="match status" value="1"/>
</dbReference>
<gene>
    <name evidence="4" type="ORF">TSUD_420340</name>
</gene>
<dbReference type="Pfam" id="PF14223">
    <property type="entry name" value="Retrotran_gag_2"/>
    <property type="match status" value="1"/>
</dbReference>
<evidence type="ECO:0000256" key="2">
    <source>
        <dbReference type="SAM" id="MobiDB-lite"/>
    </source>
</evidence>
<evidence type="ECO:0000256" key="1">
    <source>
        <dbReference type="PROSITE-ProRule" id="PRU00047"/>
    </source>
</evidence>
<keyword evidence="5" id="KW-1185">Reference proteome</keyword>
<dbReference type="Proteomes" id="UP000242715">
    <property type="component" value="Unassembled WGS sequence"/>
</dbReference>
<dbReference type="GO" id="GO:0003676">
    <property type="term" value="F:nucleic acid binding"/>
    <property type="evidence" value="ECO:0007669"/>
    <property type="project" value="InterPro"/>
</dbReference>
<proteinExistence type="predicted"/>
<dbReference type="Pfam" id="PF00098">
    <property type="entry name" value="zf-CCHC"/>
    <property type="match status" value="1"/>
</dbReference>
<feature type="compositionally biased region" description="Acidic residues" evidence="2">
    <location>
        <begin position="106"/>
        <end position="124"/>
    </location>
</feature>
<keyword evidence="1" id="KW-0862">Zinc</keyword>
<dbReference type="AlphaFoldDB" id="A0A1B5Z829"/>